<protein>
    <submittedName>
        <fullName evidence="2">Uncharacterized protein</fullName>
    </submittedName>
</protein>
<gene>
    <name evidence="2" type="ORF">F5878DRAFT_670693</name>
</gene>
<dbReference type="EMBL" id="MU807051">
    <property type="protein sequence ID" value="KAJ3832176.1"/>
    <property type="molecule type" value="Genomic_DNA"/>
</dbReference>
<dbReference type="AlphaFoldDB" id="A0AA38NX72"/>
<reference evidence="2" key="1">
    <citation type="submission" date="2022-08" db="EMBL/GenBank/DDBJ databases">
        <authorList>
            <consortium name="DOE Joint Genome Institute"/>
            <person name="Min B."/>
            <person name="Riley R."/>
            <person name="Sierra-Patev S."/>
            <person name="Naranjo-Ortiz M."/>
            <person name="Looney B."/>
            <person name="Konkel Z."/>
            <person name="Slot J.C."/>
            <person name="Sakamoto Y."/>
            <person name="Steenwyk J.L."/>
            <person name="Rokas A."/>
            <person name="Carro J."/>
            <person name="Camarero S."/>
            <person name="Ferreira P."/>
            <person name="Molpeceres G."/>
            <person name="Ruiz-Duenas F.J."/>
            <person name="Serrano A."/>
            <person name="Henrissat B."/>
            <person name="Drula E."/>
            <person name="Hughes K.W."/>
            <person name="Mata J.L."/>
            <person name="Ishikawa N.K."/>
            <person name="Vargas-Isla R."/>
            <person name="Ushijima S."/>
            <person name="Smith C.A."/>
            <person name="Ahrendt S."/>
            <person name="Andreopoulos W."/>
            <person name="He G."/>
            <person name="Labutti K."/>
            <person name="Lipzen A."/>
            <person name="Ng V."/>
            <person name="Sandor L."/>
            <person name="Barry K."/>
            <person name="Martinez A.T."/>
            <person name="Xiao Y."/>
            <person name="Gibbons J.G."/>
            <person name="Terashima K."/>
            <person name="Hibbett D.S."/>
            <person name="Grigoriev I.V."/>
        </authorList>
    </citation>
    <scope>NUCLEOTIDE SEQUENCE</scope>
    <source>
        <strain evidence="2">TFB9207</strain>
    </source>
</reference>
<evidence type="ECO:0000313" key="2">
    <source>
        <dbReference type="EMBL" id="KAJ3832176.1"/>
    </source>
</evidence>
<feature type="non-terminal residue" evidence="2">
    <location>
        <position position="1"/>
    </location>
</feature>
<proteinExistence type="predicted"/>
<accession>A0AA38NX72</accession>
<sequence length="111" mass="12639">AYDGEVVALSFAAGLATAFTERHPEVKHWQFFTDSAAAVEAIFDPTMKPGQSYCSNFHKKVTRTHLTQWRSHGPQATRESKVTNVRINWPNKARKERMKRSGRGREQTHLG</sequence>
<evidence type="ECO:0000313" key="3">
    <source>
        <dbReference type="Proteomes" id="UP001163846"/>
    </source>
</evidence>
<feature type="region of interest" description="Disordered" evidence="1">
    <location>
        <begin position="89"/>
        <end position="111"/>
    </location>
</feature>
<keyword evidence="3" id="KW-1185">Reference proteome</keyword>
<comment type="caution">
    <text evidence="2">The sequence shown here is derived from an EMBL/GenBank/DDBJ whole genome shotgun (WGS) entry which is preliminary data.</text>
</comment>
<feature type="compositionally biased region" description="Basic residues" evidence="1">
    <location>
        <begin position="92"/>
        <end position="102"/>
    </location>
</feature>
<dbReference type="Proteomes" id="UP001163846">
    <property type="component" value="Unassembled WGS sequence"/>
</dbReference>
<evidence type="ECO:0000256" key="1">
    <source>
        <dbReference type="SAM" id="MobiDB-lite"/>
    </source>
</evidence>
<name>A0AA38NX72_9AGAR</name>
<organism evidence="2 3">
    <name type="scientific">Lentinula raphanica</name>
    <dbReference type="NCBI Taxonomy" id="153919"/>
    <lineage>
        <taxon>Eukaryota</taxon>
        <taxon>Fungi</taxon>
        <taxon>Dikarya</taxon>
        <taxon>Basidiomycota</taxon>
        <taxon>Agaricomycotina</taxon>
        <taxon>Agaricomycetes</taxon>
        <taxon>Agaricomycetidae</taxon>
        <taxon>Agaricales</taxon>
        <taxon>Marasmiineae</taxon>
        <taxon>Omphalotaceae</taxon>
        <taxon>Lentinula</taxon>
    </lineage>
</organism>